<evidence type="ECO:0000313" key="1">
    <source>
        <dbReference type="EMBL" id="CAD7223983.1"/>
    </source>
</evidence>
<gene>
    <name evidence="1" type="ORF">CTOB1V02_LOCUS1955</name>
</gene>
<name>A0A7R8W373_9CRUS</name>
<proteinExistence type="predicted"/>
<protein>
    <submittedName>
        <fullName evidence="1">Uncharacterized protein</fullName>
    </submittedName>
</protein>
<accession>A0A7R8W373</accession>
<dbReference type="AlphaFoldDB" id="A0A7R8W373"/>
<dbReference type="EMBL" id="OB660286">
    <property type="protein sequence ID" value="CAD7223983.1"/>
    <property type="molecule type" value="Genomic_DNA"/>
</dbReference>
<sequence length="63" mass="7077">MDDDTGDIPHSETTAELLDARGSPERGYQSQSLDLHWSTWGYYWGDLSMNSRPSSSRVPLDTS</sequence>
<organism evidence="1">
    <name type="scientific">Cyprideis torosa</name>
    <dbReference type="NCBI Taxonomy" id="163714"/>
    <lineage>
        <taxon>Eukaryota</taxon>
        <taxon>Metazoa</taxon>
        <taxon>Ecdysozoa</taxon>
        <taxon>Arthropoda</taxon>
        <taxon>Crustacea</taxon>
        <taxon>Oligostraca</taxon>
        <taxon>Ostracoda</taxon>
        <taxon>Podocopa</taxon>
        <taxon>Podocopida</taxon>
        <taxon>Cytherocopina</taxon>
        <taxon>Cytheroidea</taxon>
        <taxon>Cytherideidae</taxon>
        <taxon>Cyprideis</taxon>
    </lineage>
</organism>
<reference evidence="1" key="1">
    <citation type="submission" date="2020-11" db="EMBL/GenBank/DDBJ databases">
        <authorList>
            <person name="Tran Van P."/>
        </authorList>
    </citation>
    <scope>NUCLEOTIDE SEQUENCE</scope>
</reference>